<protein>
    <submittedName>
        <fullName evidence="1">Uncharacterized protein</fullName>
    </submittedName>
</protein>
<dbReference type="InterPro" id="IPR045592">
    <property type="entry name" value="DUF6461"/>
</dbReference>
<dbReference type="Pfam" id="PF20062">
    <property type="entry name" value="DUF6461"/>
    <property type="match status" value="1"/>
</dbReference>
<evidence type="ECO:0000313" key="2">
    <source>
        <dbReference type="Proteomes" id="UP000542742"/>
    </source>
</evidence>
<accession>A0A7W7D048</accession>
<evidence type="ECO:0000313" key="1">
    <source>
        <dbReference type="EMBL" id="MBB4697756.1"/>
    </source>
</evidence>
<reference evidence="1 2" key="1">
    <citation type="submission" date="2020-08" db="EMBL/GenBank/DDBJ databases">
        <title>Sequencing the genomes of 1000 actinobacteria strains.</title>
        <authorList>
            <person name="Klenk H.-P."/>
        </authorList>
    </citation>
    <scope>NUCLEOTIDE SEQUENCE [LARGE SCALE GENOMIC DNA]</scope>
    <source>
        <strain evidence="1 2">DSM 45518</strain>
    </source>
</reference>
<organism evidence="1 2">
    <name type="scientific">Paractinoplanes abujensis</name>
    <dbReference type="NCBI Taxonomy" id="882441"/>
    <lineage>
        <taxon>Bacteria</taxon>
        <taxon>Bacillati</taxon>
        <taxon>Actinomycetota</taxon>
        <taxon>Actinomycetes</taxon>
        <taxon>Micromonosporales</taxon>
        <taxon>Micromonosporaceae</taxon>
        <taxon>Paractinoplanes</taxon>
    </lineage>
</organism>
<gene>
    <name evidence="1" type="ORF">BKA14_007904</name>
</gene>
<dbReference type="AlphaFoldDB" id="A0A7W7D048"/>
<dbReference type="EMBL" id="JACHMF010000001">
    <property type="protein sequence ID" value="MBB4697756.1"/>
    <property type="molecule type" value="Genomic_DNA"/>
</dbReference>
<keyword evidence="2" id="KW-1185">Reference proteome</keyword>
<dbReference type="Proteomes" id="UP000542742">
    <property type="component" value="Unassembled WGS sequence"/>
</dbReference>
<name>A0A7W7D048_9ACTN</name>
<sequence length="200" mass="21926">MPTFTDYLWLEDDDSELVNGFGLFWVKAVPPEQVATRAGGTIGERVGWEGLVERSDGSRGSHRLGVAELGGWSFVLDLEGDSAIGDDLVVRLSKGTTAISHFLNVELDDHYRLVEDGDVRLDFAPWDPTDRQGSAPDSLLPAMDTVGFDFTEDLDPGDPDYVEKHPTPAAFALTEYLTGVKLTADLLHSLTYLLAEARSR</sequence>
<comment type="caution">
    <text evidence="1">The sequence shown here is derived from an EMBL/GenBank/DDBJ whole genome shotgun (WGS) entry which is preliminary data.</text>
</comment>
<dbReference type="RefSeq" id="WP_184955825.1">
    <property type="nucleotide sequence ID" value="NZ_BOMC01000029.1"/>
</dbReference>
<proteinExistence type="predicted"/>